<dbReference type="EMBL" id="DUJN01000002">
    <property type="protein sequence ID" value="HII60749.1"/>
    <property type="molecule type" value="Genomic_DNA"/>
</dbReference>
<dbReference type="Pfam" id="PF07998">
    <property type="entry name" value="Peptidase_M54"/>
    <property type="match status" value="1"/>
</dbReference>
<dbReference type="Proteomes" id="UP000617544">
    <property type="component" value="Unassembled WGS sequence"/>
</dbReference>
<comment type="caution">
    <text evidence="7">The sequence shown here is derived from an EMBL/GenBank/DDBJ whole genome shotgun (WGS) entry which is preliminary data.</text>
</comment>
<protein>
    <submittedName>
        <fullName evidence="7">Peptidase</fullName>
    </submittedName>
</protein>
<accession>A0A832T8B9</accession>
<dbReference type="SMR" id="A0A832T8B9"/>
<comment type="cofactor">
    <cofactor evidence="1">
        <name>Zn(2+)</name>
        <dbReference type="ChEBI" id="CHEBI:29105"/>
    </cofactor>
</comment>
<dbReference type="InterPro" id="IPR012091">
    <property type="entry name" value="Pept_M54_archaemetzncn_arc/bac"/>
</dbReference>
<evidence type="ECO:0000256" key="3">
    <source>
        <dbReference type="ARBA" id="ARBA00022723"/>
    </source>
</evidence>
<dbReference type="InterPro" id="IPR012962">
    <property type="entry name" value="Pept_M54_archaemetzincn"/>
</dbReference>
<evidence type="ECO:0000256" key="2">
    <source>
        <dbReference type="ARBA" id="ARBA00022670"/>
    </source>
</evidence>
<dbReference type="PANTHER" id="PTHR15910:SF1">
    <property type="entry name" value="ARCHAEMETZINCIN-2"/>
    <property type="match status" value="1"/>
</dbReference>
<keyword evidence="4" id="KW-0378">Hydrolase</keyword>
<dbReference type="InterPro" id="IPR024079">
    <property type="entry name" value="MetalloPept_cat_dom_sf"/>
</dbReference>
<proteinExistence type="predicted"/>
<dbReference type="CDD" id="cd11375">
    <property type="entry name" value="Peptidase_M54"/>
    <property type="match status" value="1"/>
</dbReference>
<dbReference type="AlphaFoldDB" id="A0A832T8B9"/>
<dbReference type="RefSeq" id="WP_010885849.1">
    <property type="nucleotide sequence ID" value="NZ_DUJN01000002.1"/>
</dbReference>
<evidence type="ECO:0000256" key="4">
    <source>
        <dbReference type="ARBA" id="ARBA00022801"/>
    </source>
</evidence>
<dbReference type="PIRSF" id="PIRSF005785">
    <property type="entry name" value="Zn-prot_arch"/>
    <property type="match status" value="1"/>
</dbReference>
<sequence length="212" mass="24817">MERIAFVYMGGDEFKWLFFEVYDRVRRFMKDVNLGIIPIYAGKIKLPPGMLVRVNAGNGYIKMYPFEAVVEALYGKLVEMRDDVKDDTLTKIFGITTFPIGSRKQYFDIYKKYLGIQVSIGNYNVLALSIKPFYTENRELFVERVFKGVLHEIGHLYGLSHCKNDCVMNPPNDLKDWDRRAPSYCNSCLRELKRKVKPMPLLLHRAYECFHC</sequence>
<dbReference type="PANTHER" id="PTHR15910">
    <property type="entry name" value="ARCHAEMETZINCIN"/>
    <property type="match status" value="1"/>
</dbReference>
<dbReference type="SUPFAM" id="SSF55486">
    <property type="entry name" value="Metalloproteases ('zincins'), catalytic domain"/>
    <property type="match status" value="1"/>
</dbReference>
<dbReference type="GO" id="GO:0008237">
    <property type="term" value="F:metallopeptidase activity"/>
    <property type="evidence" value="ECO:0007669"/>
    <property type="project" value="UniProtKB-KW"/>
</dbReference>
<dbReference type="OMA" id="DCVMNPP"/>
<gene>
    <name evidence="7" type="ORF">HA331_03155</name>
</gene>
<keyword evidence="2" id="KW-0645">Protease</keyword>
<keyword evidence="5" id="KW-0862">Zinc</keyword>
<evidence type="ECO:0000256" key="6">
    <source>
        <dbReference type="ARBA" id="ARBA00023049"/>
    </source>
</evidence>
<organism evidence="7 8">
    <name type="scientific">Pyrococcus horikoshii</name>
    <dbReference type="NCBI Taxonomy" id="53953"/>
    <lineage>
        <taxon>Archaea</taxon>
        <taxon>Methanobacteriati</taxon>
        <taxon>Methanobacteriota</taxon>
        <taxon>Thermococci</taxon>
        <taxon>Thermococcales</taxon>
        <taxon>Thermococcaceae</taxon>
        <taxon>Pyrococcus</taxon>
    </lineage>
</organism>
<evidence type="ECO:0000256" key="1">
    <source>
        <dbReference type="ARBA" id="ARBA00001947"/>
    </source>
</evidence>
<dbReference type="GeneID" id="1442631"/>
<evidence type="ECO:0000313" key="8">
    <source>
        <dbReference type="Proteomes" id="UP000617544"/>
    </source>
</evidence>
<dbReference type="GO" id="GO:0006508">
    <property type="term" value="P:proteolysis"/>
    <property type="evidence" value="ECO:0007669"/>
    <property type="project" value="UniProtKB-KW"/>
</dbReference>
<keyword evidence="6" id="KW-0482">Metalloprotease</keyword>
<reference evidence="7" key="1">
    <citation type="journal article" date="2020" name="bioRxiv">
        <title>A rank-normalized archaeal taxonomy based on genome phylogeny resolves widespread incomplete and uneven classifications.</title>
        <authorList>
            <person name="Rinke C."/>
            <person name="Chuvochina M."/>
            <person name="Mussig A.J."/>
            <person name="Chaumeil P.-A."/>
            <person name="Waite D.W."/>
            <person name="Whitman W.B."/>
            <person name="Parks D.H."/>
            <person name="Hugenholtz P."/>
        </authorList>
    </citation>
    <scope>NUCLEOTIDE SEQUENCE</scope>
    <source>
        <strain evidence="7">UBA8834</strain>
    </source>
</reference>
<evidence type="ECO:0000313" key="7">
    <source>
        <dbReference type="EMBL" id="HII60749.1"/>
    </source>
</evidence>
<evidence type="ECO:0000256" key="5">
    <source>
        <dbReference type="ARBA" id="ARBA00022833"/>
    </source>
</evidence>
<dbReference type="GO" id="GO:0008270">
    <property type="term" value="F:zinc ion binding"/>
    <property type="evidence" value="ECO:0007669"/>
    <property type="project" value="InterPro"/>
</dbReference>
<keyword evidence="3" id="KW-0479">Metal-binding</keyword>
<name>A0A832T8B9_PYRHR</name>
<dbReference type="Gene3D" id="3.40.390.10">
    <property type="entry name" value="Collagenase (Catalytic Domain)"/>
    <property type="match status" value="1"/>
</dbReference>